<name>A0A1B7YCL2_COLHI</name>
<evidence type="ECO:0000313" key="3">
    <source>
        <dbReference type="EMBL" id="OBR09802.1"/>
    </source>
</evidence>
<dbReference type="EMBL" id="LTAN01000004">
    <property type="protein sequence ID" value="OBR09802.1"/>
    <property type="molecule type" value="Genomic_DNA"/>
</dbReference>
<evidence type="ECO:0000259" key="2">
    <source>
        <dbReference type="Pfam" id="PF01636"/>
    </source>
</evidence>
<dbReference type="Proteomes" id="UP000092177">
    <property type="component" value="Chromosome 4"/>
</dbReference>
<accession>A0A1B7YCL2</accession>
<comment type="caution">
    <text evidence="3">The sequence shown here is derived from an EMBL/GenBank/DDBJ whole genome shotgun (WGS) entry which is preliminary data.</text>
</comment>
<feature type="domain" description="Aminoglycoside phosphotransferase" evidence="2">
    <location>
        <begin position="136"/>
        <end position="275"/>
    </location>
</feature>
<dbReference type="InterPro" id="IPR011009">
    <property type="entry name" value="Kinase-like_dom_sf"/>
</dbReference>
<sequence>MSRHGGQYSRPSKGFRRASRYERNSYTDPSFPTLAVDLPEGIDALSRHQIIEFFALHSPVTKDTCHKTAETITGGQVSPTPVQGQTSYTVAADVVPGIVVQFRQSALDLELINLARQTYGRFVPGCEQRGVLDHLYVYKMGLVSGVALSRFQHRLLAPQMRQQLLQTVEDLARFFASAWINKPLLRHKPQDTQELFDHYESILNRLSQSLPERFQQKLCEVRQSLPLLFRPDYVMTVNHDDLLEMNIHVDEKTGRITGIVDWADAKIAPFGTSLWGLETVLGIQTSSSWLFHPDHVYFRSSFGRRFTASPGIFPILIGWRSKSGGYLDYFVSTASIVPPRERELSL</sequence>
<dbReference type="KEGG" id="chig:CH63R_05494"/>
<keyword evidence="4" id="KW-1185">Reference proteome</keyword>
<gene>
    <name evidence="3" type="ORF">CH63R_05494</name>
</gene>
<dbReference type="Gene3D" id="3.90.1200.10">
    <property type="match status" value="1"/>
</dbReference>
<proteinExistence type="predicted"/>
<dbReference type="Pfam" id="PF01636">
    <property type="entry name" value="APH"/>
    <property type="match status" value="1"/>
</dbReference>
<dbReference type="RefSeq" id="XP_018158319.1">
    <property type="nucleotide sequence ID" value="XM_018300469.1"/>
</dbReference>
<evidence type="ECO:0000313" key="4">
    <source>
        <dbReference type="Proteomes" id="UP000092177"/>
    </source>
</evidence>
<dbReference type="OrthoDB" id="4799953at2759"/>
<dbReference type="InterPro" id="IPR002575">
    <property type="entry name" value="Aminoglycoside_PTrfase"/>
</dbReference>
<protein>
    <submittedName>
        <fullName evidence="3">Mus38-like protein</fullName>
    </submittedName>
</protein>
<feature type="region of interest" description="Disordered" evidence="1">
    <location>
        <begin position="1"/>
        <end position="24"/>
    </location>
</feature>
<reference evidence="4" key="1">
    <citation type="journal article" date="2017" name="BMC Genomics">
        <title>Gapless genome assembly of Colletotrichum higginsianum reveals chromosome structure and association of transposable elements with secondary metabolite gene clusters.</title>
        <authorList>
            <person name="Dallery J.-F."/>
            <person name="Lapalu N."/>
            <person name="Zampounis A."/>
            <person name="Pigne S."/>
            <person name="Luyten I."/>
            <person name="Amselem J."/>
            <person name="Wittenberg A.H.J."/>
            <person name="Zhou S."/>
            <person name="de Queiroz M.V."/>
            <person name="Robin G.P."/>
            <person name="Auger A."/>
            <person name="Hainaut M."/>
            <person name="Henrissat B."/>
            <person name="Kim K.-T."/>
            <person name="Lee Y.-H."/>
            <person name="Lespinet O."/>
            <person name="Schwartz D.C."/>
            <person name="Thon M.R."/>
            <person name="O'Connell R.J."/>
        </authorList>
    </citation>
    <scope>NUCLEOTIDE SEQUENCE [LARGE SCALE GENOMIC DNA]</scope>
    <source>
        <strain evidence="4">IMI 349063</strain>
    </source>
</reference>
<organism evidence="3 4">
    <name type="scientific">Colletotrichum higginsianum (strain IMI 349063)</name>
    <name type="common">Crucifer anthracnose fungus</name>
    <dbReference type="NCBI Taxonomy" id="759273"/>
    <lineage>
        <taxon>Eukaryota</taxon>
        <taxon>Fungi</taxon>
        <taxon>Dikarya</taxon>
        <taxon>Ascomycota</taxon>
        <taxon>Pezizomycotina</taxon>
        <taxon>Sordariomycetes</taxon>
        <taxon>Hypocreomycetidae</taxon>
        <taxon>Glomerellales</taxon>
        <taxon>Glomerellaceae</taxon>
        <taxon>Colletotrichum</taxon>
        <taxon>Colletotrichum destructivum species complex</taxon>
    </lineage>
</organism>
<dbReference type="SUPFAM" id="SSF56112">
    <property type="entry name" value="Protein kinase-like (PK-like)"/>
    <property type="match status" value="1"/>
</dbReference>
<dbReference type="VEuPathDB" id="FungiDB:CH63R_05494"/>
<dbReference type="GeneID" id="28864576"/>
<evidence type="ECO:0000256" key="1">
    <source>
        <dbReference type="SAM" id="MobiDB-lite"/>
    </source>
</evidence>
<dbReference type="AlphaFoldDB" id="A0A1B7YCL2"/>